<evidence type="ECO:0000256" key="1">
    <source>
        <dbReference type="ARBA" id="ARBA00022603"/>
    </source>
</evidence>
<feature type="domain" description="DNA methylase N-4/N-6" evidence="3">
    <location>
        <begin position="233"/>
        <end position="266"/>
    </location>
</feature>
<keyword evidence="2" id="KW-0808">Transferase</keyword>
<gene>
    <name evidence="4" type="ORF">S06H3_18793</name>
</gene>
<protein>
    <recommendedName>
        <fullName evidence="3">DNA methylase N-4/N-6 domain-containing protein</fullName>
    </recommendedName>
</protein>
<dbReference type="PRINTS" id="PR00508">
    <property type="entry name" value="S21N4MTFRASE"/>
</dbReference>
<evidence type="ECO:0000313" key="4">
    <source>
        <dbReference type="EMBL" id="GAI16996.1"/>
    </source>
</evidence>
<dbReference type="GO" id="GO:0032259">
    <property type="term" value="P:methylation"/>
    <property type="evidence" value="ECO:0007669"/>
    <property type="project" value="UniProtKB-KW"/>
</dbReference>
<reference evidence="4" key="1">
    <citation type="journal article" date="2014" name="Front. Microbiol.">
        <title>High frequency of phylogenetically diverse reductive dehalogenase-homologous genes in deep subseafloor sedimentary metagenomes.</title>
        <authorList>
            <person name="Kawai M."/>
            <person name="Futagami T."/>
            <person name="Toyoda A."/>
            <person name="Takaki Y."/>
            <person name="Nishi S."/>
            <person name="Hori S."/>
            <person name="Arai W."/>
            <person name="Tsubouchi T."/>
            <person name="Morono Y."/>
            <person name="Uchiyama I."/>
            <person name="Ito T."/>
            <person name="Fujiyama A."/>
            <person name="Inagaki F."/>
            <person name="Takami H."/>
        </authorList>
    </citation>
    <scope>NUCLEOTIDE SEQUENCE</scope>
    <source>
        <strain evidence="4">Expedition CK06-06</strain>
    </source>
</reference>
<dbReference type="Gene3D" id="3.40.50.150">
    <property type="entry name" value="Vaccinia Virus protein VP39"/>
    <property type="match status" value="2"/>
</dbReference>
<comment type="caution">
    <text evidence="4">The sequence shown here is derived from an EMBL/GenBank/DDBJ whole genome shotgun (WGS) entry which is preliminary data.</text>
</comment>
<evidence type="ECO:0000256" key="2">
    <source>
        <dbReference type="ARBA" id="ARBA00022679"/>
    </source>
</evidence>
<dbReference type="Pfam" id="PF01555">
    <property type="entry name" value="N6_N4_Mtase"/>
    <property type="match status" value="1"/>
</dbReference>
<dbReference type="GO" id="GO:0003677">
    <property type="term" value="F:DNA binding"/>
    <property type="evidence" value="ECO:0007669"/>
    <property type="project" value="InterPro"/>
</dbReference>
<dbReference type="InterPro" id="IPR029063">
    <property type="entry name" value="SAM-dependent_MTases_sf"/>
</dbReference>
<feature type="non-terminal residue" evidence="4">
    <location>
        <position position="266"/>
    </location>
</feature>
<organism evidence="4">
    <name type="scientific">marine sediment metagenome</name>
    <dbReference type="NCBI Taxonomy" id="412755"/>
    <lineage>
        <taxon>unclassified sequences</taxon>
        <taxon>metagenomes</taxon>
        <taxon>ecological metagenomes</taxon>
    </lineage>
</organism>
<name>X1MG14_9ZZZZ</name>
<keyword evidence="1" id="KW-0489">Methyltransferase</keyword>
<proteinExistence type="predicted"/>
<dbReference type="InterPro" id="IPR002941">
    <property type="entry name" value="DNA_methylase_N4/N6"/>
</dbReference>
<dbReference type="AlphaFoldDB" id="X1MG14"/>
<dbReference type="GO" id="GO:0008170">
    <property type="term" value="F:N-methyltransferase activity"/>
    <property type="evidence" value="ECO:0007669"/>
    <property type="project" value="InterPro"/>
</dbReference>
<sequence length="266" mass="30343">MSTRFVSWQIIKRLSKANTAEQNKEPYKLNNPHLMRIKGNGKFVSTDKICSRCKGTGKIKHTFWHNLGYYYDLDAIREPYTEPLNRWGGDKIDIPKKTKWKSDDERARWCMSVGERKSRPNSAGKNPGDVWTISTQPRPEAHFATFPDKLCIKPILATCPAEVCKKCGKARVRITKLSDEYKKLLGTWTEDTDKSRKLRAKIGFQAHSKKVATTFEYQTIGWTDCGCNAGWDSGVLLDPFAGRGTALIEAKKIGRHFVGYELSKEY</sequence>
<dbReference type="SUPFAM" id="SSF53335">
    <property type="entry name" value="S-adenosyl-L-methionine-dependent methyltransferases"/>
    <property type="match status" value="1"/>
</dbReference>
<accession>X1MG14</accession>
<dbReference type="InterPro" id="IPR001091">
    <property type="entry name" value="RM_Methyltransferase"/>
</dbReference>
<dbReference type="EMBL" id="BARV01009545">
    <property type="protein sequence ID" value="GAI16996.1"/>
    <property type="molecule type" value="Genomic_DNA"/>
</dbReference>
<evidence type="ECO:0000259" key="3">
    <source>
        <dbReference type="Pfam" id="PF01555"/>
    </source>
</evidence>